<keyword evidence="2" id="KW-0804">Transcription</keyword>
<feature type="compositionally biased region" description="Acidic residues" evidence="4">
    <location>
        <begin position="65"/>
        <end position="76"/>
    </location>
</feature>
<dbReference type="GO" id="GO:0003712">
    <property type="term" value="F:transcription coregulator activity"/>
    <property type="evidence" value="ECO:0007669"/>
    <property type="project" value="TreeGrafter"/>
</dbReference>
<protein>
    <submittedName>
        <fullName evidence="5">Uncharacterized protein</fullName>
    </submittedName>
</protein>
<keyword evidence="1" id="KW-0805">Transcription regulation</keyword>
<reference evidence="5" key="3">
    <citation type="submission" date="2025-09" db="UniProtKB">
        <authorList>
            <consortium name="Ensembl"/>
        </authorList>
    </citation>
    <scope>IDENTIFICATION</scope>
</reference>
<feature type="region of interest" description="Disordered" evidence="4">
    <location>
        <begin position="1"/>
        <end position="76"/>
    </location>
</feature>
<sequence length="150" mass="16840">MMVPDGLSQRRHSPRFKQTTIASDGEDCGGQRLTTRKSSSKMKSALDNGQEEGHSVAGKRLSEDSSSDSEEDEFEQLDMDLERKSQQHNLTSVNVRTILHEVITNEHVVAMMKAAIQETQDLPLFVSVNLQQVILTVQLRNWLLISLASF</sequence>
<evidence type="ECO:0000313" key="6">
    <source>
        <dbReference type="Proteomes" id="UP000314982"/>
    </source>
</evidence>
<keyword evidence="6" id="KW-1185">Reference proteome</keyword>
<dbReference type="GeneTree" id="ENSGT00940000164105"/>
<dbReference type="Ensembl" id="ENSHHUT00000045689.1">
    <property type="protein sequence ID" value="ENSHHUP00000044044.1"/>
    <property type="gene ID" value="ENSHHUG00000027002.1"/>
</dbReference>
<evidence type="ECO:0000256" key="4">
    <source>
        <dbReference type="SAM" id="MobiDB-lite"/>
    </source>
</evidence>
<keyword evidence="3" id="KW-0539">Nucleus</keyword>
<evidence type="ECO:0000313" key="5">
    <source>
        <dbReference type="Ensembl" id="ENSHHUP00000044044.1"/>
    </source>
</evidence>
<dbReference type="GO" id="GO:0006355">
    <property type="term" value="P:regulation of DNA-templated transcription"/>
    <property type="evidence" value="ECO:0007669"/>
    <property type="project" value="TreeGrafter"/>
</dbReference>
<dbReference type="GO" id="GO:0005634">
    <property type="term" value="C:nucleus"/>
    <property type="evidence" value="ECO:0007669"/>
    <property type="project" value="TreeGrafter"/>
</dbReference>
<organism evidence="5 6">
    <name type="scientific">Hucho hucho</name>
    <name type="common">huchen</name>
    <dbReference type="NCBI Taxonomy" id="62062"/>
    <lineage>
        <taxon>Eukaryota</taxon>
        <taxon>Metazoa</taxon>
        <taxon>Chordata</taxon>
        <taxon>Craniata</taxon>
        <taxon>Vertebrata</taxon>
        <taxon>Euteleostomi</taxon>
        <taxon>Actinopterygii</taxon>
        <taxon>Neopterygii</taxon>
        <taxon>Teleostei</taxon>
        <taxon>Protacanthopterygii</taxon>
        <taxon>Salmoniformes</taxon>
        <taxon>Salmonidae</taxon>
        <taxon>Salmoninae</taxon>
        <taxon>Hucho</taxon>
    </lineage>
</organism>
<proteinExistence type="predicted"/>
<dbReference type="STRING" id="62062.ENSHHUP00000044044"/>
<evidence type="ECO:0000256" key="1">
    <source>
        <dbReference type="ARBA" id="ARBA00023015"/>
    </source>
</evidence>
<dbReference type="Proteomes" id="UP000314982">
    <property type="component" value="Unassembled WGS sequence"/>
</dbReference>
<dbReference type="InterPro" id="IPR052435">
    <property type="entry name" value="YY1-Transcr_Regul"/>
</dbReference>
<reference evidence="6" key="1">
    <citation type="submission" date="2018-06" db="EMBL/GenBank/DDBJ databases">
        <title>Genome assembly of Danube salmon.</title>
        <authorList>
            <person name="Macqueen D.J."/>
            <person name="Gundappa M.K."/>
        </authorList>
    </citation>
    <scope>NUCLEOTIDE SEQUENCE [LARGE SCALE GENOMIC DNA]</scope>
</reference>
<reference evidence="5" key="2">
    <citation type="submission" date="2025-08" db="UniProtKB">
        <authorList>
            <consortium name="Ensembl"/>
        </authorList>
    </citation>
    <scope>IDENTIFICATION</scope>
</reference>
<evidence type="ECO:0000256" key="2">
    <source>
        <dbReference type="ARBA" id="ARBA00023163"/>
    </source>
</evidence>
<evidence type="ECO:0000256" key="3">
    <source>
        <dbReference type="ARBA" id="ARBA00023242"/>
    </source>
</evidence>
<dbReference type="AlphaFoldDB" id="A0A4W5N313"/>
<name>A0A4W5N313_9TELE</name>
<dbReference type="PANTHER" id="PTHR16088:SF3">
    <property type="entry name" value="GON-4-LIKE PROTEIN"/>
    <property type="match status" value="1"/>
</dbReference>
<dbReference type="PANTHER" id="PTHR16088">
    <property type="entry name" value="YY1 ASSOCIATED PROTEIN-RELATED"/>
    <property type="match status" value="1"/>
</dbReference>
<accession>A0A4W5N313</accession>